<evidence type="ECO:0000313" key="1">
    <source>
        <dbReference type="EMBL" id="MFC6239094.1"/>
    </source>
</evidence>
<protein>
    <submittedName>
        <fullName evidence="1">Uncharacterized protein</fullName>
    </submittedName>
</protein>
<gene>
    <name evidence="1" type="ORF">ACFQGU_14510</name>
</gene>
<reference evidence="2" key="1">
    <citation type="journal article" date="2019" name="Int. J. Syst. Evol. Microbiol.">
        <title>The Global Catalogue of Microorganisms (GCM) 10K type strain sequencing project: providing services to taxonomists for standard genome sequencing and annotation.</title>
        <authorList>
            <consortium name="The Broad Institute Genomics Platform"/>
            <consortium name="The Broad Institute Genome Sequencing Center for Infectious Disease"/>
            <person name="Wu L."/>
            <person name="Ma J."/>
        </authorList>
    </citation>
    <scope>NUCLEOTIDE SEQUENCE [LARGE SCALE GENOMIC DNA]</scope>
    <source>
        <strain evidence="2">CGMCC 4.7317</strain>
    </source>
</reference>
<dbReference type="EMBL" id="JBHSTI010000008">
    <property type="protein sequence ID" value="MFC6239094.1"/>
    <property type="molecule type" value="Genomic_DNA"/>
</dbReference>
<proteinExistence type="predicted"/>
<name>A0ABW1T4C1_9ACTN</name>
<dbReference type="Proteomes" id="UP001596138">
    <property type="component" value="Unassembled WGS sequence"/>
</dbReference>
<accession>A0ABW1T4C1</accession>
<organism evidence="1 2">
    <name type="scientific">Longivirga aurantiaca</name>
    <dbReference type="NCBI Taxonomy" id="1837743"/>
    <lineage>
        <taxon>Bacteria</taxon>
        <taxon>Bacillati</taxon>
        <taxon>Actinomycetota</taxon>
        <taxon>Actinomycetes</taxon>
        <taxon>Sporichthyales</taxon>
        <taxon>Sporichthyaceae</taxon>
        <taxon>Longivirga</taxon>
    </lineage>
</organism>
<keyword evidence="2" id="KW-1185">Reference proteome</keyword>
<dbReference type="RefSeq" id="WP_386767866.1">
    <property type="nucleotide sequence ID" value="NZ_JBHSTI010000008.1"/>
</dbReference>
<evidence type="ECO:0000313" key="2">
    <source>
        <dbReference type="Proteomes" id="UP001596138"/>
    </source>
</evidence>
<comment type="caution">
    <text evidence="1">The sequence shown here is derived from an EMBL/GenBank/DDBJ whole genome shotgun (WGS) entry which is preliminary data.</text>
</comment>
<sequence length="111" mass="12503">MFPFWHVTLTVAGDPVAEPEIRVALEHLSHDHPFLLSGRYGADRAEVRYWEEAADAQSVVALALSLWAEHKERCGLPDWQVVGVEVVDRDMFHRRGRMPAVPMSLVGVAPF</sequence>